<sequence>MSKQAAQAAAQIVRLVVPAGKATASPPVGPALGARGVKSIDFVKEFNARTADLVPGTPTPVLITIQADRTFTFVTKTPPTMHLIKQAAGIETASGEAGRPNATAAGTLSMKHVYEIAKIKQRDEHLRHISLESIARSVVGSCKSAGAPVPPRNYTQAPVYIPAPPAYAPNSSVPRFLRAVAALVFVGGTIGAAVAWVYKNVIYPRLVISLRARSRLFAGHEAAYAKLFDALRAFTISTGIARLGGTEAIEHRRRLKEEQAERAAAGSAEGADSAAQVEEKEEEKPLLQEQETSAAEGDTGEGAAGADPQLPPPPQLLAPLHASLGALRTELQSASPTSPASTSAHVSTNPSNLVQPQGTLMRSLVTLNEYLESETYAASTFHTYRPYGAYGSAGSSTATGERKALQESAHNFKAEIRSIKGALLNRRNFVSRPETATA</sequence>
<dbReference type="GO" id="GO:0003735">
    <property type="term" value="F:structural constituent of ribosome"/>
    <property type="evidence" value="ECO:0007669"/>
    <property type="project" value="InterPro"/>
</dbReference>
<dbReference type="GO" id="GO:0070180">
    <property type="term" value="F:large ribosomal subunit rRNA binding"/>
    <property type="evidence" value="ECO:0007669"/>
    <property type="project" value="TreeGrafter"/>
</dbReference>
<dbReference type="SUPFAM" id="SSF46906">
    <property type="entry name" value="Ribosomal protein L11, C-terminal domain"/>
    <property type="match status" value="1"/>
</dbReference>
<dbReference type="Pfam" id="PF00298">
    <property type="entry name" value="Ribosomal_L11"/>
    <property type="match status" value="1"/>
</dbReference>
<dbReference type="Pfam" id="PF03946">
    <property type="entry name" value="Ribosomal_L11_N"/>
    <property type="match status" value="1"/>
</dbReference>
<dbReference type="EMBL" id="BQKY01000007">
    <property type="protein sequence ID" value="GJN90692.1"/>
    <property type="molecule type" value="Genomic_DNA"/>
</dbReference>
<feature type="region of interest" description="Disordered" evidence="6">
    <location>
        <begin position="330"/>
        <end position="357"/>
    </location>
</feature>
<dbReference type="InterPro" id="IPR036769">
    <property type="entry name" value="Ribosomal_uL11_C_sf"/>
</dbReference>
<keyword evidence="11" id="KW-1185">Reference proteome</keyword>
<protein>
    <recommendedName>
        <fullName evidence="4">Large ribosomal subunit protein uL11m</fullName>
    </recommendedName>
</protein>
<dbReference type="PANTHER" id="PTHR11661:SF1">
    <property type="entry name" value="LARGE RIBOSOMAL SUBUNIT PROTEIN UL11M"/>
    <property type="match status" value="1"/>
</dbReference>
<reference evidence="10 11" key="1">
    <citation type="submission" date="2021-12" db="EMBL/GenBank/DDBJ databases">
        <title>High titer production of polyol ester of fatty acids by Rhodotorula paludigena BS15 towards product separation-free biomass refinery.</title>
        <authorList>
            <person name="Mano J."/>
            <person name="Ono H."/>
            <person name="Tanaka T."/>
            <person name="Naito K."/>
            <person name="Sushida H."/>
            <person name="Ike M."/>
            <person name="Tokuyasu K."/>
            <person name="Kitaoka M."/>
        </authorList>
    </citation>
    <scope>NUCLEOTIDE SEQUENCE [LARGE SCALE GENOMIC DNA]</scope>
    <source>
        <strain evidence="10 11">BS15</strain>
    </source>
</reference>
<evidence type="ECO:0000256" key="7">
    <source>
        <dbReference type="SAM" id="Phobius"/>
    </source>
</evidence>
<dbReference type="Gene3D" id="3.30.1550.10">
    <property type="entry name" value="Ribosomal protein L11/L12, N-terminal domain"/>
    <property type="match status" value="1"/>
</dbReference>
<keyword evidence="3 5" id="KW-0687">Ribonucleoprotein</keyword>
<feature type="transmembrane region" description="Helical" evidence="7">
    <location>
        <begin position="176"/>
        <end position="198"/>
    </location>
</feature>
<comment type="caution">
    <text evidence="10">The sequence shown here is derived from an EMBL/GenBank/DDBJ whole genome shotgun (WGS) entry which is preliminary data.</text>
</comment>
<dbReference type="FunFam" id="1.10.10.250:FF:000003">
    <property type="entry name" value="Mitochondrial ribosomal protein L11"/>
    <property type="match status" value="1"/>
</dbReference>
<evidence type="ECO:0000256" key="6">
    <source>
        <dbReference type="SAM" id="MobiDB-lite"/>
    </source>
</evidence>
<dbReference type="AlphaFoldDB" id="A0AAV5GMH9"/>
<keyword evidence="2 5" id="KW-0689">Ribosomal protein</keyword>
<dbReference type="InterPro" id="IPR006519">
    <property type="entry name" value="Ribosomal_uL11_bac-typ"/>
</dbReference>
<feature type="compositionally biased region" description="Low complexity" evidence="6">
    <location>
        <begin position="287"/>
        <end position="297"/>
    </location>
</feature>
<evidence type="ECO:0000256" key="4">
    <source>
        <dbReference type="ARBA" id="ARBA00040104"/>
    </source>
</evidence>
<dbReference type="PANTHER" id="PTHR11661">
    <property type="entry name" value="60S RIBOSOMAL PROTEIN L12"/>
    <property type="match status" value="1"/>
</dbReference>
<dbReference type="GO" id="GO:0005762">
    <property type="term" value="C:mitochondrial large ribosomal subunit"/>
    <property type="evidence" value="ECO:0007669"/>
    <property type="project" value="TreeGrafter"/>
</dbReference>
<gene>
    <name evidence="10" type="ORF">Rhopal_003706-T1</name>
</gene>
<dbReference type="InterPro" id="IPR020783">
    <property type="entry name" value="Ribosomal_uL11_C"/>
</dbReference>
<dbReference type="NCBIfam" id="TIGR01632">
    <property type="entry name" value="L11_bact"/>
    <property type="match status" value="1"/>
</dbReference>
<feature type="compositionally biased region" description="Polar residues" evidence="6">
    <location>
        <begin position="345"/>
        <end position="357"/>
    </location>
</feature>
<feature type="domain" description="Large ribosomal subunit protein uL11 N-terminal" evidence="9">
    <location>
        <begin position="13"/>
        <end position="71"/>
    </location>
</feature>
<dbReference type="InterPro" id="IPR000911">
    <property type="entry name" value="Ribosomal_uL11"/>
</dbReference>
<keyword evidence="7" id="KW-0472">Membrane</keyword>
<keyword evidence="7" id="KW-1133">Transmembrane helix</keyword>
<dbReference type="InterPro" id="IPR020784">
    <property type="entry name" value="Ribosomal_uL11_N"/>
</dbReference>
<evidence type="ECO:0000256" key="2">
    <source>
        <dbReference type="ARBA" id="ARBA00022980"/>
    </source>
</evidence>
<feature type="compositionally biased region" description="Low complexity" evidence="6">
    <location>
        <begin position="262"/>
        <end position="276"/>
    </location>
</feature>
<evidence type="ECO:0000313" key="10">
    <source>
        <dbReference type="EMBL" id="GJN90692.1"/>
    </source>
</evidence>
<dbReference type="HAMAP" id="MF_00736">
    <property type="entry name" value="Ribosomal_uL11"/>
    <property type="match status" value="1"/>
</dbReference>
<feature type="region of interest" description="Disordered" evidence="6">
    <location>
        <begin position="255"/>
        <end position="318"/>
    </location>
</feature>
<proteinExistence type="inferred from homology"/>
<dbReference type="Gene3D" id="1.10.10.250">
    <property type="entry name" value="Ribosomal protein L11, C-terminal domain"/>
    <property type="match status" value="1"/>
</dbReference>
<keyword evidence="7" id="KW-0812">Transmembrane</keyword>
<evidence type="ECO:0000256" key="3">
    <source>
        <dbReference type="ARBA" id="ARBA00023274"/>
    </source>
</evidence>
<organism evidence="10 11">
    <name type="scientific">Rhodotorula paludigena</name>
    <dbReference type="NCBI Taxonomy" id="86838"/>
    <lineage>
        <taxon>Eukaryota</taxon>
        <taxon>Fungi</taxon>
        <taxon>Dikarya</taxon>
        <taxon>Basidiomycota</taxon>
        <taxon>Pucciniomycotina</taxon>
        <taxon>Microbotryomycetes</taxon>
        <taxon>Sporidiobolales</taxon>
        <taxon>Sporidiobolaceae</taxon>
        <taxon>Rhodotorula</taxon>
    </lineage>
</organism>
<dbReference type="SUPFAM" id="SSF54747">
    <property type="entry name" value="Ribosomal L11/L12e N-terminal domain"/>
    <property type="match status" value="1"/>
</dbReference>
<evidence type="ECO:0000259" key="8">
    <source>
        <dbReference type="Pfam" id="PF00298"/>
    </source>
</evidence>
<accession>A0AAV5GMH9</accession>
<feature type="compositionally biased region" description="Low complexity" evidence="6">
    <location>
        <begin position="333"/>
        <end position="344"/>
    </location>
</feature>
<comment type="similarity">
    <text evidence="1 5">Belongs to the universal ribosomal protein uL11 family.</text>
</comment>
<evidence type="ECO:0000256" key="1">
    <source>
        <dbReference type="ARBA" id="ARBA00010537"/>
    </source>
</evidence>
<dbReference type="Proteomes" id="UP001342314">
    <property type="component" value="Unassembled WGS sequence"/>
</dbReference>
<name>A0AAV5GMH9_9BASI</name>
<feature type="domain" description="Large ribosomal subunit protein uL11 C-terminal" evidence="8">
    <location>
        <begin position="76"/>
        <end position="147"/>
    </location>
</feature>
<dbReference type="SMART" id="SM00649">
    <property type="entry name" value="RL11"/>
    <property type="match status" value="1"/>
</dbReference>
<evidence type="ECO:0000313" key="11">
    <source>
        <dbReference type="Proteomes" id="UP001342314"/>
    </source>
</evidence>
<dbReference type="InterPro" id="IPR036796">
    <property type="entry name" value="Ribosomal_uL11_N_sf"/>
</dbReference>
<dbReference type="CDD" id="cd00349">
    <property type="entry name" value="Ribosomal_L11"/>
    <property type="match status" value="1"/>
</dbReference>
<evidence type="ECO:0000259" key="9">
    <source>
        <dbReference type="Pfam" id="PF03946"/>
    </source>
</evidence>
<evidence type="ECO:0000256" key="5">
    <source>
        <dbReference type="RuleBase" id="RU003978"/>
    </source>
</evidence>
<dbReference type="GO" id="GO:0006412">
    <property type="term" value="P:translation"/>
    <property type="evidence" value="ECO:0007669"/>
    <property type="project" value="InterPro"/>
</dbReference>